<name>A0AAI8YKT7_9PEZI</name>
<dbReference type="Proteomes" id="UP001295740">
    <property type="component" value="Unassembled WGS sequence"/>
</dbReference>
<proteinExistence type="inferred from homology"/>
<dbReference type="EMBL" id="CAUWAG010000011">
    <property type="protein sequence ID" value="CAJ2508387.1"/>
    <property type="molecule type" value="Genomic_DNA"/>
</dbReference>
<feature type="region of interest" description="Disordered" evidence="3">
    <location>
        <begin position="60"/>
        <end position="83"/>
    </location>
</feature>
<evidence type="ECO:0000256" key="1">
    <source>
        <dbReference type="ARBA" id="ARBA00006484"/>
    </source>
</evidence>
<feature type="compositionally biased region" description="Gly residues" evidence="3">
    <location>
        <begin position="192"/>
        <end position="203"/>
    </location>
</feature>
<evidence type="ECO:0000313" key="5">
    <source>
        <dbReference type="Proteomes" id="UP001295740"/>
    </source>
</evidence>
<comment type="similarity">
    <text evidence="1">Belongs to the short-chain dehydrogenases/reductases (SDR) family.</text>
</comment>
<dbReference type="InterPro" id="IPR002347">
    <property type="entry name" value="SDR_fam"/>
</dbReference>
<feature type="region of interest" description="Disordered" evidence="3">
    <location>
        <begin position="178"/>
        <end position="207"/>
    </location>
</feature>
<evidence type="ECO:0000313" key="4">
    <source>
        <dbReference type="EMBL" id="CAJ2508387.1"/>
    </source>
</evidence>
<comment type="caution">
    <text evidence="4">The sequence shown here is derived from an EMBL/GenBank/DDBJ whole genome shotgun (WGS) entry which is preliminary data.</text>
</comment>
<evidence type="ECO:0000256" key="2">
    <source>
        <dbReference type="ARBA" id="ARBA00023002"/>
    </source>
</evidence>
<protein>
    <submittedName>
        <fullName evidence="4">Uu.00g134130.m01.CDS01</fullName>
    </submittedName>
</protein>
<reference evidence="4" key="1">
    <citation type="submission" date="2023-10" db="EMBL/GenBank/DDBJ databases">
        <authorList>
            <person name="Hackl T."/>
        </authorList>
    </citation>
    <scope>NUCLEOTIDE SEQUENCE</scope>
</reference>
<keyword evidence="5" id="KW-1185">Reference proteome</keyword>
<keyword evidence="2" id="KW-0560">Oxidoreductase</keyword>
<accession>A0AAI8YKT7</accession>
<dbReference type="Gene3D" id="3.40.50.720">
    <property type="entry name" value="NAD(P)-binding Rossmann-like Domain"/>
    <property type="match status" value="1"/>
</dbReference>
<dbReference type="PANTHER" id="PTHR43180:SF86">
    <property type="entry name" value="DEHYDROGENASE, PUTATIVE (AFU_ORTHOLOGUE AFUA_3G00290)-RELATED"/>
    <property type="match status" value="1"/>
</dbReference>
<dbReference type="SUPFAM" id="SSF51735">
    <property type="entry name" value="NAD(P)-binding Rossmann-fold domains"/>
    <property type="match status" value="1"/>
</dbReference>
<feature type="compositionally biased region" description="Low complexity" evidence="3">
    <location>
        <begin position="61"/>
        <end position="79"/>
    </location>
</feature>
<evidence type="ECO:0000256" key="3">
    <source>
        <dbReference type="SAM" id="MobiDB-lite"/>
    </source>
</evidence>
<dbReference type="AlphaFoldDB" id="A0AAI8YKT7"/>
<dbReference type="GO" id="GO:0016491">
    <property type="term" value="F:oxidoreductase activity"/>
    <property type="evidence" value="ECO:0007669"/>
    <property type="project" value="UniProtKB-KW"/>
</dbReference>
<dbReference type="InterPro" id="IPR036291">
    <property type="entry name" value="NAD(P)-bd_dom_sf"/>
</dbReference>
<dbReference type="Pfam" id="PF00106">
    <property type="entry name" value="adh_short"/>
    <property type="match status" value="1"/>
</dbReference>
<organism evidence="4 5">
    <name type="scientific">Anthostomella pinea</name>
    <dbReference type="NCBI Taxonomy" id="933095"/>
    <lineage>
        <taxon>Eukaryota</taxon>
        <taxon>Fungi</taxon>
        <taxon>Dikarya</taxon>
        <taxon>Ascomycota</taxon>
        <taxon>Pezizomycotina</taxon>
        <taxon>Sordariomycetes</taxon>
        <taxon>Xylariomycetidae</taxon>
        <taxon>Xylariales</taxon>
        <taxon>Xylariaceae</taxon>
        <taxon>Anthostomella</taxon>
    </lineage>
</organism>
<dbReference type="PANTHER" id="PTHR43180">
    <property type="entry name" value="3-OXOACYL-(ACYL-CARRIER-PROTEIN) REDUCTASE (AFU_ORTHOLOGUE AFUA_6G11210)"/>
    <property type="match status" value="1"/>
</dbReference>
<gene>
    <name evidence="4" type="ORF">KHLLAP_LOCUS8855</name>
</gene>
<sequence>MTTQFHPPDISVLKDKVVVLTGGALGVGAAVVRLLHSAGAHVFFGDVLDAAGRALADELTESNTNTDNPSPSPPHTSTSPPKPKVVFIHTDVTNYQENLALFQKAHETCGRIDHAIANAGLGEQGKPSFFDAGLSLEDVAEEPVGAMRCLDVNLKGALYCARIASVYLRQGPVDRDGVFRGEGGEDGEDGGGGECGGEGGGGEQKGDRSLTLVSSVAGFREDPGPLINTGIRTNAICPWMTRTRLTTNIAPTWAAAGLPSNTPDDVAAVIAGVLASPKINGGALYVEGGRAWNVEEGILATRKLWLGAGEEGERLEEDLERGTRLIGGGEHWVENGSSQV</sequence>